<evidence type="ECO:0000256" key="4">
    <source>
        <dbReference type="SAM" id="MobiDB-lite"/>
    </source>
</evidence>
<name>A0A0H5Q6G3_9ZZZZ</name>
<evidence type="ECO:0000313" key="5">
    <source>
        <dbReference type="EMBL" id="CRY96995.1"/>
    </source>
</evidence>
<feature type="region of interest" description="Disordered" evidence="4">
    <location>
        <begin position="52"/>
        <end position="89"/>
    </location>
</feature>
<dbReference type="PANTHER" id="PTHR33217:SF8">
    <property type="entry name" value="MUTATOR FAMILY TRANSPOSASE"/>
    <property type="match status" value="1"/>
</dbReference>
<dbReference type="EMBL" id="LN853906">
    <property type="protein sequence ID" value="CRY96995.1"/>
    <property type="molecule type" value="Genomic_DNA"/>
</dbReference>
<dbReference type="GO" id="GO:0004803">
    <property type="term" value="F:transposase activity"/>
    <property type="evidence" value="ECO:0007669"/>
    <property type="project" value="InterPro"/>
</dbReference>
<evidence type="ECO:0000256" key="1">
    <source>
        <dbReference type="ARBA" id="ARBA00022578"/>
    </source>
</evidence>
<dbReference type="GO" id="GO:0006313">
    <property type="term" value="P:DNA transposition"/>
    <property type="evidence" value="ECO:0007669"/>
    <property type="project" value="InterPro"/>
</dbReference>
<organism evidence="5">
    <name type="scientific">uncultured prokaryote</name>
    <dbReference type="NCBI Taxonomy" id="198431"/>
    <lineage>
        <taxon>unclassified sequences</taxon>
        <taxon>environmental samples</taxon>
    </lineage>
</organism>
<keyword evidence="1" id="KW-0815">Transposition</keyword>
<dbReference type="PANTHER" id="PTHR33217">
    <property type="entry name" value="TRANSPOSASE FOR INSERTION SEQUENCE ELEMENT IS1081"/>
    <property type="match status" value="1"/>
</dbReference>
<evidence type="ECO:0000256" key="3">
    <source>
        <dbReference type="ARBA" id="ARBA00023172"/>
    </source>
</evidence>
<protein>
    <recommendedName>
        <fullName evidence="6">Mutator family transposase</fullName>
    </recommendedName>
</protein>
<dbReference type="InterPro" id="IPR001207">
    <property type="entry name" value="Transposase_mutator"/>
</dbReference>
<dbReference type="AlphaFoldDB" id="A0A0H5Q6G3"/>
<dbReference type="PROSITE" id="PS01007">
    <property type="entry name" value="TRANSPOSASE_MUTATOR"/>
    <property type="match status" value="1"/>
</dbReference>
<reference evidence="5" key="2">
    <citation type="submission" date="2015-07" db="EMBL/GenBank/DDBJ databases">
        <title>Plasmids, circular viruses and viroids from rat gut.</title>
        <authorList>
            <person name="Jorgensen T.J."/>
            <person name="Hansen M.A."/>
            <person name="Xu Z."/>
            <person name="Tabak M.A."/>
            <person name="Sorensen S.J."/>
            <person name="Hansen L.H."/>
        </authorList>
    </citation>
    <scope>NUCLEOTIDE SEQUENCE</scope>
    <source>
        <strain evidence="5">RGFK1343</strain>
    </source>
</reference>
<dbReference type="Pfam" id="PF00872">
    <property type="entry name" value="Transposase_mut"/>
    <property type="match status" value="1"/>
</dbReference>
<evidence type="ECO:0000256" key="2">
    <source>
        <dbReference type="ARBA" id="ARBA00023125"/>
    </source>
</evidence>
<dbReference type="NCBIfam" id="NF033543">
    <property type="entry name" value="transpos_IS256"/>
    <property type="match status" value="1"/>
</dbReference>
<evidence type="ECO:0008006" key="6">
    <source>
        <dbReference type="Google" id="ProtNLM"/>
    </source>
</evidence>
<reference evidence="5" key="1">
    <citation type="submission" date="2015-06" db="EMBL/GenBank/DDBJ databases">
        <authorList>
            <person name="Joergensen T."/>
        </authorList>
    </citation>
    <scope>NUCLEOTIDE SEQUENCE</scope>
    <source>
        <strain evidence="5">RGFK1343</strain>
    </source>
</reference>
<keyword evidence="3" id="KW-0233">DNA recombination</keyword>
<sequence length="404" mass="46000">MNSSMDFNELGAQVLEELKAGKPLFGKDGALAPLLENIINAALEGEMDAHLTEESRQAGNRRNGKMQKQVQTPVGEVTVSTPRDRDSSFDPQFIKKRETMLAEGMAEKIISMYALGTSTRAISDWMEENLGSRVSAETISSITDRVLPEIKSWRSRSLDPVYAIVWLDAIHYKVMDEKGFAVTRAIYNVLGIGKDGKKDLLGMYISKSEGSNFWLSVLTDLQNRGVKDILITCIDGLKGFPDAIKSVFPETNVQLCIVHQIRNSLKYVGSKNQKVFLADLKRVYSAVSKEAAETQLESLETKWGEQYPIVIKSWRDNWERLTEYFQYTPMIRKLIYTTNTVEGYHRQIRKVTKNKGVFPNDTALEKLVYLAYRNIRKKWTMPLANWAEISQQLAIKFGERFQLM</sequence>
<keyword evidence="2" id="KW-0238">DNA-binding</keyword>
<proteinExistence type="predicted"/>
<accession>A0A0H5Q6G3</accession>
<dbReference type="GO" id="GO:0003677">
    <property type="term" value="F:DNA binding"/>
    <property type="evidence" value="ECO:0007669"/>
    <property type="project" value="UniProtKB-KW"/>
</dbReference>